<dbReference type="RefSeq" id="WP_088122637.1">
    <property type="nucleotide sequence ID" value="NZ_FMBE01000013.1"/>
</dbReference>
<reference evidence="3" key="1">
    <citation type="submission" date="2016-08" db="EMBL/GenBank/DDBJ databases">
        <authorList>
            <person name="Loux V."/>
            <person name="Rue O."/>
        </authorList>
    </citation>
    <scope>NUCLEOTIDE SEQUENCE [LARGE SCALE GENOMIC DNA]</scope>
    <source>
        <strain evidence="3">INRA Bc05-F1</strain>
    </source>
</reference>
<gene>
    <name evidence="2" type="ORF">BC05F1_03432</name>
</gene>
<evidence type="ECO:0000313" key="3">
    <source>
        <dbReference type="Proteomes" id="UP000196052"/>
    </source>
</evidence>
<dbReference type="AlphaFoldDB" id="A0A1C4EEC0"/>
<dbReference type="Proteomes" id="UP000196052">
    <property type="component" value="Unassembled WGS sequence"/>
</dbReference>
<feature type="domain" description="Immunity protein 30" evidence="1">
    <location>
        <begin position="20"/>
        <end position="108"/>
    </location>
</feature>
<sequence>MSLEKKIFILKRIRFLDHEDDSIELFEEILNEILQMADNKVIIDLCSVFHDEIDEPSIVGDLIESIFYIIEKNGVEDGLSKLIEGISIVLSQAKYCAKRFYRSLLASDDFIIPFINVLKKAKTTNKEGVIKILKEISEKQPQQYFEKVDLICKEVI</sequence>
<dbReference type="Pfam" id="PF15565">
    <property type="entry name" value="Imm30"/>
    <property type="match status" value="1"/>
</dbReference>
<name>A0A1C4EEC0_9BACI</name>
<organism evidence="2 3">
    <name type="scientific">Bacillus wiedmannii</name>
    <dbReference type="NCBI Taxonomy" id="1890302"/>
    <lineage>
        <taxon>Bacteria</taxon>
        <taxon>Bacillati</taxon>
        <taxon>Bacillota</taxon>
        <taxon>Bacilli</taxon>
        <taxon>Bacillales</taxon>
        <taxon>Bacillaceae</taxon>
        <taxon>Bacillus</taxon>
        <taxon>Bacillus cereus group</taxon>
    </lineage>
</organism>
<protein>
    <recommendedName>
        <fullName evidence="1">Immunity protein 30 domain-containing protein</fullName>
    </recommendedName>
</protein>
<accession>A0A1C4EEC0</accession>
<evidence type="ECO:0000313" key="2">
    <source>
        <dbReference type="EMBL" id="SCC41861.1"/>
    </source>
</evidence>
<dbReference type="InterPro" id="IPR029084">
    <property type="entry name" value="Imm30"/>
</dbReference>
<evidence type="ECO:0000259" key="1">
    <source>
        <dbReference type="Pfam" id="PF15565"/>
    </source>
</evidence>
<dbReference type="EMBL" id="FMBE01000013">
    <property type="protein sequence ID" value="SCC41861.1"/>
    <property type="molecule type" value="Genomic_DNA"/>
</dbReference>
<proteinExistence type="predicted"/>